<dbReference type="EMBL" id="JBHTIW010000030">
    <property type="protein sequence ID" value="MFD0923203.1"/>
    <property type="molecule type" value="Genomic_DNA"/>
</dbReference>
<dbReference type="Proteomes" id="UP001597018">
    <property type="component" value="Unassembled WGS sequence"/>
</dbReference>
<dbReference type="InterPro" id="IPR009003">
    <property type="entry name" value="Peptidase_S1_PA"/>
</dbReference>
<reference evidence="4" key="1">
    <citation type="journal article" date="2019" name="Int. J. Syst. Evol. Microbiol.">
        <title>The Global Catalogue of Microorganisms (GCM) 10K type strain sequencing project: providing services to taxonomists for standard genome sequencing and annotation.</title>
        <authorList>
            <consortium name="The Broad Institute Genomics Platform"/>
            <consortium name="The Broad Institute Genome Sequencing Center for Infectious Disease"/>
            <person name="Wu L."/>
            <person name="Ma J."/>
        </authorList>
    </citation>
    <scope>NUCLEOTIDE SEQUENCE [LARGE SCALE GENOMIC DNA]</scope>
    <source>
        <strain evidence="4">CCUG 56401</strain>
    </source>
</reference>
<feature type="domain" description="Peptidase S1" evidence="2">
    <location>
        <begin position="51"/>
        <end position="251"/>
    </location>
</feature>
<dbReference type="InterPro" id="IPR051487">
    <property type="entry name" value="Ser/Thr_Proteases_Immune/Dev"/>
</dbReference>
<evidence type="ECO:0000259" key="2">
    <source>
        <dbReference type="PROSITE" id="PS50240"/>
    </source>
</evidence>
<keyword evidence="4" id="KW-1185">Reference proteome</keyword>
<dbReference type="Pfam" id="PF00089">
    <property type="entry name" value="Trypsin"/>
    <property type="match status" value="1"/>
</dbReference>
<evidence type="ECO:0000313" key="3">
    <source>
        <dbReference type="EMBL" id="MFD0923203.1"/>
    </source>
</evidence>
<accession>A0ABW3FZD0</accession>
<name>A0ABW3FZD0_9PSEU</name>
<dbReference type="RefSeq" id="WP_345601300.1">
    <property type="nucleotide sequence ID" value="NZ_BAABLT010000032.1"/>
</dbReference>
<dbReference type="InterPro" id="IPR001254">
    <property type="entry name" value="Trypsin_dom"/>
</dbReference>
<dbReference type="PROSITE" id="PS50240">
    <property type="entry name" value="TRYPSIN_DOM"/>
    <property type="match status" value="1"/>
</dbReference>
<sequence>MLNLLVKFFTRLSAATAPGIRPAAEAPSGIVDIQFKKHPTSGEPGFHCGCGALIAPDKVVTAAHLLDISPWGPLGAADMQVRIGSLDRTQGGTLCDISDIQLHPDWRAEMGDVDLAILHLAERCDAEPFTIASRACEGNRARRLLGWAVTDGIQPAEDDQSKTARFLNEQETFLMPSFLVSQCTKKPVPEGFLCIGVREEMRFGASGAPVLCASDEGWVLEGILSHGIGGKLTLLPSLAVRLDLHHDWLMS</sequence>
<dbReference type="SUPFAM" id="SSF50494">
    <property type="entry name" value="Trypsin-like serine proteases"/>
    <property type="match status" value="1"/>
</dbReference>
<dbReference type="InterPro" id="IPR043504">
    <property type="entry name" value="Peptidase_S1_PA_chymotrypsin"/>
</dbReference>
<dbReference type="PANTHER" id="PTHR24256">
    <property type="entry name" value="TRYPTASE-RELATED"/>
    <property type="match status" value="1"/>
</dbReference>
<keyword evidence="1" id="KW-1015">Disulfide bond</keyword>
<dbReference type="Gene3D" id="2.40.10.10">
    <property type="entry name" value="Trypsin-like serine proteases"/>
    <property type="match status" value="1"/>
</dbReference>
<dbReference type="SMART" id="SM00020">
    <property type="entry name" value="Tryp_SPc"/>
    <property type="match status" value="1"/>
</dbReference>
<protein>
    <submittedName>
        <fullName evidence="3">S1 family peptidase</fullName>
    </submittedName>
</protein>
<gene>
    <name evidence="3" type="ORF">ACFQ16_25950</name>
</gene>
<evidence type="ECO:0000256" key="1">
    <source>
        <dbReference type="ARBA" id="ARBA00023157"/>
    </source>
</evidence>
<organism evidence="3 4">
    <name type="scientific">Saccharopolyspora rosea</name>
    <dbReference type="NCBI Taxonomy" id="524884"/>
    <lineage>
        <taxon>Bacteria</taxon>
        <taxon>Bacillati</taxon>
        <taxon>Actinomycetota</taxon>
        <taxon>Actinomycetes</taxon>
        <taxon>Pseudonocardiales</taxon>
        <taxon>Pseudonocardiaceae</taxon>
        <taxon>Saccharopolyspora</taxon>
    </lineage>
</organism>
<comment type="caution">
    <text evidence="3">The sequence shown here is derived from an EMBL/GenBank/DDBJ whole genome shotgun (WGS) entry which is preliminary data.</text>
</comment>
<evidence type="ECO:0000313" key="4">
    <source>
        <dbReference type="Proteomes" id="UP001597018"/>
    </source>
</evidence>
<proteinExistence type="predicted"/>